<proteinExistence type="predicted"/>
<evidence type="ECO:0000256" key="1">
    <source>
        <dbReference type="SAM" id="MobiDB-lite"/>
    </source>
</evidence>
<evidence type="ECO:0000313" key="3">
    <source>
        <dbReference type="Proteomes" id="UP000697998"/>
    </source>
</evidence>
<evidence type="ECO:0000313" key="2">
    <source>
        <dbReference type="EMBL" id="MBK7675684.1"/>
    </source>
</evidence>
<comment type="caution">
    <text evidence="2">The sequence shown here is derived from an EMBL/GenBank/DDBJ whole genome shotgun (WGS) entry which is preliminary data.</text>
</comment>
<dbReference type="InterPro" id="IPR014991">
    <property type="entry name" value="DUF1840"/>
</dbReference>
<sequence length="100" mass="11169">MMFAQTARQLLDIVGKECNARGVITTEQLPGAIERLRVAVADEKGLSPGIDEEPNDVTESDDHDQPSRVGLRQRAYPLIELLVWTSKEDGFVLWEAAKDF</sequence>
<feature type="region of interest" description="Disordered" evidence="1">
    <location>
        <begin position="44"/>
        <end position="68"/>
    </location>
</feature>
<protein>
    <submittedName>
        <fullName evidence="2">DUF1840 domain-containing protein</fullName>
    </submittedName>
</protein>
<reference evidence="2 3" key="1">
    <citation type="submission" date="2020-10" db="EMBL/GenBank/DDBJ databases">
        <title>Connecting structure to function with the recovery of over 1000 high-quality activated sludge metagenome-assembled genomes encoding full-length rRNA genes using long-read sequencing.</title>
        <authorList>
            <person name="Singleton C.M."/>
            <person name="Petriglieri F."/>
            <person name="Kristensen J.M."/>
            <person name="Kirkegaard R.H."/>
            <person name="Michaelsen T.Y."/>
            <person name="Andersen M.H."/>
            <person name="Karst S.M."/>
            <person name="Dueholm M.S."/>
            <person name="Nielsen P.H."/>
            <person name="Albertsen M."/>
        </authorList>
    </citation>
    <scope>NUCLEOTIDE SEQUENCE [LARGE SCALE GENOMIC DNA]</scope>
    <source>
        <strain evidence="2">EsbW_18-Q3-R4-48_BATAC.285</strain>
    </source>
</reference>
<dbReference type="AlphaFoldDB" id="A0A935UHF5"/>
<accession>A0A935UHF5</accession>
<name>A0A935UHF5_9PROT</name>
<feature type="compositionally biased region" description="Acidic residues" evidence="1">
    <location>
        <begin position="50"/>
        <end position="62"/>
    </location>
</feature>
<organism evidence="2 3">
    <name type="scientific">Candidatus Accumulibacter proximus</name>
    <dbReference type="NCBI Taxonomy" id="2954385"/>
    <lineage>
        <taxon>Bacteria</taxon>
        <taxon>Pseudomonadati</taxon>
        <taxon>Pseudomonadota</taxon>
        <taxon>Betaproteobacteria</taxon>
        <taxon>Candidatus Accumulibacter</taxon>
    </lineage>
</organism>
<gene>
    <name evidence="2" type="ORF">IPJ27_13505</name>
</gene>
<dbReference type="EMBL" id="JADJMH010000013">
    <property type="protein sequence ID" value="MBK7675684.1"/>
    <property type="molecule type" value="Genomic_DNA"/>
</dbReference>
<dbReference type="Proteomes" id="UP000697998">
    <property type="component" value="Unassembled WGS sequence"/>
</dbReference>
<dbReference type="Pfam" id="PF08895">
    <property type="entry name" value="DUF1840"/>
    <property type="match status" value="1"/>
</dbReference>